<accession>A0A222FM85</accession>
<dbReference type="OrthoDB" id="9789418at2"/>
<gene>
    <name evidence="1" type="ORF">CHH28_14355</name>
</gene>
<dbReference type="InterPro" id="IPR003787">
    <property type="entry name" value="Sulphur_relay_DsrE/F-like"/>
</dbReference>
<dbReference type="AlphaFoldDB" id="A0A222FM85"/>
<dbReference type="Pfam" id="PF02635">
    <property type="entry name" value="DsrE"/>
    <property type="match status" value="1"/>
</dbReference>
<proteinExistence type="predicted"/>
<sequence>MDILVMVRSAPTPDPEALELILALAAFELPPKVIFEGAGMGWLLKDAQALHLGGKSPAKLVKSLPLFDCDQVYYLDQDAIQGVIDATQLTPSATPATREQIRQWIASADHCLSF</sequence>
<dbReference type="RefSeq" id="WP_094060956.1">
    <property type="nucleotide sequence ID" value="NZ_CP022530.1"/>
</dbReference>
<dbReference type="KEGG" id="bsan:CHH28_14355"/>
<dbReference type="Gene3D" id="3.40.1260.10">
    <property type="entry name" value="DsrEFH-like"/>
    <property type="match status" value="1"/>
</dbReference>
<reference evidence="1 2" key="1">
    <citation type="submission" date="2017-07" db="EMBL/GenBank/DDBJ databases">
        <title>Annotated genome sequence of Bacterioplanes sanyensis isolated from Red Sea.</title>
        <authorList>
            <person name="Rehman Z.U."/>
        </authorList>
    </citation>
    <scope>NUCLEOTIDE SEQUENCE [LARGE SCALE GENOMIC DNA]</scope>
    <source>
        <strain evidence="1 2">NV9</strain>
    </source>
</reference>
<evidence type="ECO:0000313" key="2">
    <source>
        <dbReference type="Proteomes" id="UP000202440"/>
    </source>
</evidence>
<dbReference type="Proteomes" id="UP000202440">
    <property type="component" value="Chromosome"/>
</dbReference>
<dbReference type="EMBL" id="CP022530">
    <property type="protein sequence ID" value="ASP39782.1"/>
    <property type="molecule type" value="Genomic_DNA"/>
</dbReference>
<dbReference type="InterPro" id="IPR027396">
    <property type="entry name" value="DsrEFH-like"/>
</dbReference>
<organism evidence="1 2">
    <name type="scientific">Bacterioplanes sanyensis</name>
    <dbReference type="NCBI Taxonomy" id="1249553"/>
    <lineage>
        <taxon>Bacteria</taxon>
        <taxon>Pseudomonadati</taxon>
        <taxon>Pseudomonadota</taxon>
        <taxon>Gammaproteobacteria</taxon>
        <taxon>Oceanospirillales</taxon>
        <taxon>Oceanospirillaceae</taxon>
        <taxon>Bacterioplanes</taxon>
    </lineage>
</organism>
<name>A0A222FM85_9GAMM</name>
<dbReference type="SUPFAM" id="SSF75169">
    <property type="entry name" value="DsrEFH-like"/>
    <property type="match status" value="1"/>
</dbReference>
<evidence type="ECO:0000313" key="1">
    <source>
        <dbReference type="EMBL" id="ASP39782.1"/>
    </source>
</evidence>
<protein>
    <submittedName>
        <fullName evidence="1">Uncharacterized protein</fullName>
    </submittedName>
</protein>
<keyword evidence="2" id="KW-1185">Reference proteome</keyword>